<reference evidence="3" key="1">
    <citation type="journal article" date="2023" name="Insect Mol. Biol.">
        <title>Genome sequencing provides insights into the evolution of gene families encoding plant cell wall-degrading enzymes in longhorned beetles.</title>
        <authorList>
            <person name="Shin N.R."/>
            <person name="Okamura Y."/>
            <person name="Kirsch R."/>
            <person name="Pauchet Y."/>
        </authorList>
    </citation>
    <scope>NUCLEOTIDE SEQUENCE</scope>
    <source>
        <strain evidence="3">RBIC_L_NR</strain>
    </source>
</reference>
<dbReference type="PANTHER" id="PTHR11911:SF111">
    <property type="entry name" value="INOSINE-5'-MONOPHOSPHATE DEHYDROGENASE"/>
    <property type="match status" value="1"/>
</dbReference>
<organism evidence="3 4">
    <name type="scientific">Rhamnusium bicolor</name>
    <dbReference type="NCBI Taxonomy" id="1586634"/>
    <lineage>
        <taxon>Eukaryota</taxon>
        <taxon>Metazoa</taxon>
        <taxon>Ecdysozoa</taxon>
        <taxon>Arthropoda</taxon>
        <taxon>Hexapoda</taxon>
        <taxon>Insecta</taxon>
        <taxon>Pterygota</taxon>
        <taxon>Neoptera</taxon>
        <taxon>Endopterygota</taxon>
        <taxon>Coleoptera</taxon>
        <taxon>Polyphaga</taxon>
        <taxon>Cucujiformia</taxon>
        <taxon>Chrysomeloidea</taxon>
        <taxon>Cerambycidae</taxon>
        <taxon>Lepturinae</taxon>
        <taxon>Rhagiini</taxon>
        <taxon>Rhamnusium</taxon>
    </lineage>
</organism>
<dbReference type="AlphaFoldDB" id="A0AAV8ZGY5"/>
<dbReference type="InterPro" id="IPR013785">
    <property type="entry name" value="Aldolase_TIM"/>
</dbReference>
<comment type="similarity">
    <text evidence="1">Belongs to the IMPDH/GMPR family.</text>
</comment>
<dbReference type="InterPro" id="IPR005990">
    <property type="entry name" value="IMP_DH"/>
</dbReference>
<dbReference type="InterPro" id="IPR001093">
    <property type="entry name" value="IMP_DH_GMPRt"/>
</dbReference>
<dbReference type="GO" id="GO:0003938">
    <property type="term" value="F:IMP dehydrogenase activity"/>
    <property type="evidence" value="ECO:0007669"/>
    <property type="project" value="InterPro"/>
</dbReference>
<dbReference type="Gene3D" id="3.20.20.70">
    <property type="entry name" value="Aldolase class I"/>
    <property type="match status" value="1"/>
</dbReference>
<evidence type="ECO:0000313" key="3">
    <source>
        <dbReference type="EMBL" id="KAJ8963612.1"/>
    </source>
</evidence>
<dbReference type="PANTHER" id="PTHR11911">
    <property type="entry name" value="INOSINE-5-MONOPHOSPHATE DEHYDROGENASE RELATED"/>
    <property type="match status" value="1"/>
</dbReference>
<proteinExistence type="inferred from homology"/>
<feature type="domain" description="IMP dehydrogenase/GMP reductase" evidence="2">
    <location>
        <begin position="3"/>
        <end position="100"/>
    </location>
</feature>
<name>A0AAV8ZGY5_9CUCU</name>
<dbReference type="Pfam" id="PF00478">
    <property type="entry name" value="IMPDH"/>
    <property type="match status" value="1"/>
</dbReference>
<dbReference type="EMBL" id="JANEYF010001524">
    <property type="protein sequence ID" value="KAJ8963612.1"/>
    <property type="molecule type" value="Genomic_DNA"/>
</dbReference>
<dbReference type="GO" id="GO:0006183">
    <property type="term" value="P:GTP biosynthetic process"/>
    <property type="evidence" value="ECO:0007669"/>
    <property type="project" value="TreeGrafter"/>
</dbReference>
<dbReference type="GO" id="GO:0005737">
    <property type="term" value="C:cytoplasm"/>
    <property type="evidence" value="ECO:0007669"/>
    <property type="project" value="TreeGrafter"/>
</dbReference>
<protein>
    <recommendedName>
        <fullName evidence="2">IMP dehydrogenase/GMP reductase domain-containing protein</fullName>
    </recommendedName>
</protein>
<dbReference type="Proteomes" id="UP001162156">
    <property type="component" value="Unassembled WGS sequence"/>
</dbReference>
<keyword evidence="4" id="KW-1185">Reference proteome</keyword>
<evidence type="ECO:0000259" key="2">
    <source>
        <dbReference type="Pfam" id="PF00478"/>
    </source>
</evidence>
<sequence>MNSIRLKKYRDLGSIEAMDRKDAMNRYFRNEIDKLKITVSGSIVDKGSVLRFVSYLQCGIRHGCQDIEIKSLSGLSDMMYTGDLRFELRSHLAQIEGNVHNLFSFTKRLF</sequence>
<comment type="caution">
    <text evidence="3">The sequence shown here is derived from an EMBL/GenBank/DDBJ whole genome shotgun (WGS) entry which is preliminary data.</text>
</comment>
<dbReference type="SUPFAM" id="SSF51412">
    <property type="entry name" value="Inosine monophosphate dehydrogenase (IMPDH)"/>
    <property type="match status" value="1"/>
</dbReference>
<accession>A0AAV8ZGY5</accession>
<evidence type="ECO:0000256" key="1">
    <source>
        <dbReference type="ARBA" id="ARBA00005502"/>
    </source>
</evidence>
<gene>
    <name evidence="3" type="ORF">NQ314_005512</name>
</gene>
<evidence type="ECO:0000313" key="4">
    <source>
        <dbReference type="Proteomes" id="UP001162156"/>
    </source>
</evidence>